<evidence type="ECO:0000259" key="2">
    <source>
        <dbReference type="Pfam" id="PF15377"/>
    </source>
</evidence>
<feature type="compositionally biased region" description="Basic and acidic residues" evidence="1">
    <location>
        <begin position="159"/>
        <end position="172"/>
    </location>
</feature>
<dbReference type="EMBL" id="KB932894">
    <property type="protein sequence ID" value="EOO02877.1"/>
    <property type="molecule type" value="Genomic_DNA"/>
</dbReference>
<dbReference type="eggNOG" id="ENOG502SF2G">
    <property type="taxonomic scope" value="Eukaryota"/>
</dbReference>
<reference evidence="4" key="1">
    <citation type="journal article" date="2013" name="Genome Announc.">
        <title>Draft genome sequence of the ascomycete Phaeoacremonium aleophilum strain UCR-PA7, a causal agent of the esca disease complex in grapevines.</title>
        <authorList>
            <person name="Blanco-Ulate B."/>
            <person name="Rolshausen P."/>
            <person name="Cantu D."/>
        </authorList>
    </citation>
    <scope>NUCLEOTIDE SEQUENCE [LARGE SCALE GENOMIC DNA]</scope>
    <source>
        <strain evidence="4">UCR-PA7</strain>
    </source>
</reference>
<evidence type="ECO:0000313" key="3">
    <source>
        <dbReference type="EMBL" id="EOO02877.1"/>
    </source>
</evidence>
<protein>
    <recommendedName>
        <fullName evidence="2">DUF4604 domain-containing protein</fullName>
    </recommendedName>
</protein>
<dbReference type="InterPro" id="IPR027911">
    <property type="entry name" value="DUF4604"/>
</dbReference>
<dbReference type="GeneID" id="19321778"/>
<dbReference type="HOGENOM" id="CLU_096170_0_0_1"/>
<dbReference type="Pfam" id="PF15377">
    <property type="entry name" value="DUF4604"/>
    <property type="match status" value="1"/>
</dbReference>
<feature type="domain" description="DUF4604" evidence="2">
    <location>
        <begin position="9"/>
        <end position="193"/>
    </location>
</feature>
<evidence type="ECO:0000313" key="4">
    <source>
        <dbReference type="Proteomes" id="UP000014074"/>
    </source>
</evidence>
<dbReference type="OrthoDB" id="5388322at2759"/>
<name>R8BU25_PHAM7</name>
<gene>
    <name evidence="3" type="ORF">UCRPA7_1611</name>
</gene>
<proteinExistence type="predicted"/>
<dbReference type="KEGG" id="tmn:UCRPA7_1611"/>
<feature type="region of interest" description="Disordered" evidence="1">
    <location>
        <begin position="24"/>
        <end position="196"/>
    </location>
</feature>
<organism evidence="3 4">
    <name type="scientific">Phaeoacremonium minimum (strain UCR-PA7)</name>
    <name type="common">Esca disease fungus</name>
    <name type="synonym">Togninia minima</name>
    <dbReference type="NCBI Taxonomy" id="1286976"/>
    <lineage>
        <taxon>Eukaryota</taxon>
        <taxon>Fungi</taxon>
        <taxon>Dikarya</taxon>
        <taxon>Ascomycota</taxon>
        <taxon>Pezizomycotina</taxon>
        <taxon>Sordariomycetes</taxon>
        <taxon>Sordariomycetidae</taxon>
        <taxon>Togniniales</taxon>
        <taxon>Togniniaceae</taxon>
        <taxon>Phaeoacremonium</taxon>
    </lineage>
</organism>
<dbReference type="Proteomes" id="UP000014074">
    <property type="component" value="Unassembled WGS sequence"/>
</dbReference>
<sequence length="196" mass="20913">MSQAKINGKNLHYDQSLPPFLARLRGQATIDSQSPDPILAARRRPAKQRSGSEEAEDAPLVVDESGNVVSSVSVERDGTVKEIGTKSNEHEGAMPSEADDGDDERRADPVDPVAEKVASIGGAKKRKAGRIVGGGGVEEDDQGPDQDQGPDSQPNASKKIAEIGKHEKREANRPVVKGKKKVKKIKLSFGDDDDGD</sequence>
<evidence type="ECO:0000256" key="1">
    <source>
        <dbReference type="SAM" id="MobiDB-lite"/>
    </source>
</evidence>
<keyword evidence="4" id="KW-1185">Reference proteome</keyword>
<feature type="compositionally biased region" description="Basic residues" evidence="1">
    <location>
        <begin position="176"/>
        <end position="186"/>
    </location>
</feature>
<feature type="compositionally biased region" description="Basic and acidic residues" evidence="1">
    <location>
        <begin position="74"/>
        <end position="92"/>
    </location>
</feature>
<feature type="compositionally biased region" description="Low complexity" evidence="1">
    <location>
        <begin position="61"/>
        <end position="73"/>
    </location>
</feature>
<accession>R8BU25</accession>
<dbReference type="RefSeq" id="XP_007912380.1">
    <property type="nucleotide sequence ID" value="XM_007914189.1"/>
</dbReference>
<dbReference type="AlphaFoldDB" id="R8BU25"/>